<evidence type="ECO:0000313" key="10">
    <source>
        <dbReference type="EMBL" id="CCI42781.1"/>
    </source>
</evidence>
<dbReference type="SUPFAM" id="SSF52042">
    <property type="entry name" value="Ribosomal protein L32e"/>
    <property type="match status" value="1"/>
</dbReference>
<comment type="similarity">
    <text evidence="8">Belongs to the DHHC palmitoyltransferase family.</text>
</comment>
<evidence type="ECO:0000256" key="5">
    <source>
        <dbReference type="ARBA" id="ARBA00022989"/>
    </source>
</evidence>
<keyword evidence="6 8" id="KW-0472">Membrane</keyword>
<evidence type="ECO:0000256" key="1">
    <source>
        <dbReference type="ARBA" id="ARBA00004141"/>
    </source>
</evidence>
<name>A0A024G7C9_9STRA</name>
<protein>
    <recommendedName>
        <fullName evidence="8">Palmitoyltransferase</fullName>
        <ecNumber evidence="8">2.3.1.225</ecNumber>
    </recommendedName>
</protein>
<keyword evidence="8" id="KW-0012">Acyltransferase</keyword>
<dbReference type="InterPro" id="IPR001515">
    <property type="entry name" value="Ribosomal_eL32"/>
</dbReference>
<reference evidence="10 11" key="1">
    <citation type="submission" date="2012-05" db="EMBL/GenBank/DDBJ databases">
        <title>Recombination and specialization in a pathogen metapopulation.</title>
        <authorList>
            <person name="Gardiner A."/>
            <person name="Kemen E."/>
            <person name="Schultz-Larsen T."/>
            <person name="MacLean D."/>
            <person name="Van Oosterhout C."/>
            <person name="Jones J.D.G."/>
        </authorList>
    </citation>
    <scope>NUCLEOTIDE SEQUENCE [LARGE SCALE GENOMIC DNA]</scope>
    <source>
        <strain evidence="10 11">Ac Nc2</strain>
    </source>
</reference>
<evidence type="ECO:0000256" key="6">
    <source>
        <dbReference type="ARBA" id="ARBA00023136"/>
    </source>
</evidence>
<feature type="transmembrane region" description="Helical" evidence="8">
    <location>
        <begin position="12"/>
        <end position="36"/>
    </location>
</feature>
<comment type="domain">
    <text evidence="8">The DHHC domain is required for palmitoyltransferase activity.</text>
</comment>
<comment type="catalytic activity">
    <reaction evidence="8">
        <text>L-cysteinyl-[protein] + hexadecanoyl-CoA = S-hexadecanoyl-L-cysteinyl-[protein] + CoA</text>
        <dbReference type="Rhea" id="RHEA:36683"/>
        <dbReference type="Rhea" id="RHEA-COMP:10131"/>
        <dbReference type="Rhea" id="RHEA-COMP:11032"/>
        <dbReference type="ChEBI" id="CHEBI:29950"/>
        <dbReference type="ChEBI" id="CHEBI:57287"/>
        <dbReference type="ChEBI" id="CHEBI:57379"/>
        <dbReference type="ChEBI" id="CHEBI:74151"/>
        <dbReference type="EC" id="2.3.1.225"/>
    </reaction>
</comment>
<evidence type="ECO:0000256" key="3">
    <source>
        <dbReference type="ARBA" id="ARBA00022692"/>
    </source>
</evidence>
<evidence type="ECO:0000259" key="9">
    <source>
        <dbReference type="Pfam" id="PF01529"/>
    </source>
</evidence>
<keyword evidence="11" id="KW-1185">Reference proteome</keyword>
<dbReference type="Proteomes" id="UP000053237">
    <property type="component" value="Unassembled WGS sequence"/>
</dbReference>
<dbReference type="GO" id="GO:0022625">
    <property type="term" value="C:cytosolic large ribosomal subunit"/>
    <property type="evidence" value="ECO:0007669"/>
    <property type="project" value="TreeGrafter"/>
</dbReference>
<comment type="similarity">
    <text evidence="2">Belongs to the eukaryotic ribosomal protein eL32 family.</text>
</comment>
<dbReference type="Pfam" id="PF01655">
    <property type="entry name" value="Ribosomal_L32e"/>
    <property type="match status" value="1"/>
</dbReference>
<evidence type="ECO:0000256" key="4">
    <source>
        <dbReference type="ARBA" id="ARBA00022980"/>
    </source>
</evidence>
<dbReference type="SMART" id="SM01393">
    <property type="entry name" value="Ribosomal_L32e"/>
    <property type="match status" value="1"/>
</dbReference>
<dbReference type="PROSITE" id="PS50216">
    <property type="entry name" value="DHHC"/>
    <property type="match status" value="1"/>
</dbReference>
<dbReference type="InterPro" id="IPR036351">
    <property type="entry name" value="Ribosomal_eL32_sf"/>
</dbReference>
<dbReference type="GO" id="GO:0016020">
    <property type="term" value="C:membrane"/>
    <property type="evidence" value="ECO:0007669"/>
    <property type="project" value="UniProtKB-SubCell"/>
</dbReference>
<dbReference type="PANTHER" id="PTHR23413:SF1">
    <property type="entry name" value="RIBOSOMAL PROTEIN L32"/>
    <property type="match status" value="1"/>
</dbReference>
<organism evidence="10 11">
    <name type="scientific">Albugo candida</name>
    <dbReference type="NCBI Taxonomy" id="65357"/>
    <lineage>
        <taxon>Eukaryota</taxon>
        <taxon>Sar</taxon>
        <taxon>Stramenopiles</taxon>
        <taxon>Oomycota</taxon>
        <taxon>Peronosporomycetes</taxon>
        <taxon>Albuginales</taxon>
        <taxon>Albuginaceae</taxon>
        <taxon>Albugo</taxon>
    </lineage>
</organism>
<keyword evidence="5 8" id="KW-1133">Transmembrane helix</keyword>
<feature type="transmembrane region" description="Helical" evidence="8">
    <location>
        <begin position="190"/>
        <end position="212"/>
    </location>
</feature>
<dbReference type="InParanoid" id="A0A024G7C9"/>
<dbReference type="EMBL" id="CAIX01000039">
    <property type="protein sequence ID" value="CCI42781.1"/>
    <property type="molecule type" value="Genomic_DNA"/>
</dbReference>
<proteinExistence type="inferred from homology"/>
<dbReference type="STRING" id="65357.A0A024G7C9"/>
<feature type="domain" description="Palmitoyltransferase DHHC" evidence="9">
    <location>
        <begin position="96"/>
        <end position="229"/>
    </location>
</feature>
<accession>A0A024G7C9</accession>
<evidence type="ECO:0000313" key="11">
    <source>
        <dbReference type="Proteomes" id="UP000053237"/>
    </source>
</evidence>
<dbReference type="EC" id="2.3.1.225" evidence="8"/>
<comment type="subcellular location">
    <subcellularLocation>
        <location evidence="1">Membrane</location>
        <topology evidence="1">Multi-pass membrane protein</topology>
    </subcellularLocation>
</comment>
<keyword evidence="7" id="KW-0687">Ribonucleoprotein</keyword>
<dbReference type="PANTHER" id="PTHR23413">
    <property type="entry name" value="60S RIBOSOMAL PROTEIN L32 AND DNA-DIRECTED RNA POLYMERASE II, SUBUNIT N"/>
    <property type="match status" value="1"/>
</dbReference>
<sequence>MGCCETQVPAQCRFVPVILVHTLIVWLYGAFILYSQPLLYKVADIQELAAFHTTFGLLAWALTQCLMSTDSFLRSPDASDHTLYNASRAVEVKYNGKRRYCRKCKAAKPDRTHHCSTCGCCILKMDHHCIYINKCIGFYNYKFFLQFIGWSAVTCLQHSYLNFRYISDQHLQQLLLMLYWRRIDFFSASYQIVVSSLTSTCLGIALTLFWMVHVYFISVNMTTVEYCEKRRDGDYINHYDVGIQQNFKQVFGTLREIPYWILPLQSPSPRNSICLHSYKMVQVTPVVRHKIVKKKVTKFKRHQSDNFIRVPTSWRRPKGIDGRVRRKFKGAIRMPNIGYGSNKKTRHVLPNGFKKFLVKNIAELEVLLMHNRKYCAEIAHNVSGRKRTAIIQRAEQLNIRVTNPNARVRAEENE</sequence>
<dbReference type="OrthoDB" id="268693at2759"/>
<evidence type="ECO:0000256" key="2">
    <source>
        <dbReference type="ARBA" id="ARBA00008431"/>
    </source>
</evidence>
<dbReference type="CDD" id="cd00513">
    <property type="entry name" value="Ribosomal_L32_L32e"/>
    <property type="match status" value="1"/>
</dbReference>
<evidence type="ECO:0000256" key="7">
    <source>
        <dbReference type="ARBA" id="ARBA00023274"/>
    </source>
</evidence>
<dbReference type="GO" id="GO:0006412">
    <property type="term" value="P:translation"/>
    <property type="evidence" value="ECO:0007669"/>
    <property type="project" value="InterPro"/>
</dbReference>
<dbReference type="GO" id="GO:0003735">
    <property type="term" value="F:structural constituent of ribosome"/>
    <property type="evidence" value="ECO:0007669"/>
    <property type="project" value="InterPro"/>
</dbReference>
<keyword evidence="3 8" id="KW-0812">Transmembrane</keyword>
<keyword evidence="8" id="KW-0808">Transferase</keyword>
<feature type="transmembrane region" description="Helical" evidence="8">
    <location>
        <begin position="48"/>
        <end position="67"/>
    </location>
</feature>
<keyword evidence="4" id="KW-0689">Ribosomal protein</keyword>
<comment type="caution">
    <text evidence="10">The sequence shown here is derived from an EMBL/GenBank/DDBJ whole genome shotgun (WGS) entry which is preliminary data.</text>
</comment>
<evidence type="ECO:0000256" key="8">
    <source>
        <dbReference type="RuleBase" id="RU079119"/>
    </source>
</evidence>
<dbReference type="FunCoup" id="A0A024G7C9">
    <property type="interactions" value="72"/>
</dbReference>
<dbReference type="InterPro" id="IPR001594">
    <property type="entry name" value="Palmitoyltrfase_DHHC"/>
</dbReference>
<dbReference type="AlphaFoldDB" id="A0A024G7C9"/>
<gene>
    <name evidence="10" type="ORF">BN9_035650</name>
</gene>
<dbReference type="Pfam" id="PF01529">
    <property type="entry name" value="DHHC"/>
    <property type="match status" value="1"/>
</dbReference>
<dbReference type="GO" id="GO:0019706">
    <property type="term" value="F:protein-cysteine S-palmitoyltransferase activity"/>
    <property type="evidence" value="ECO:0007669"/>
    <property type="project" value="UniProtKB-EC"/>
</dbReference>